<dbReference type="InterPro" id="IPR032697">
    <property type="entry name" value="SQ_cyclase_N"/>
</dbReference>
<evidence type="ECO:0000313" key="7">
    <source>
        <dbReference type="EMBL" id="CAD8230864.1"/>
    </source>
</evidence>
<dbReference type="InterPro" id="IPR008930">
    <property type="entry name" value="Terpenoid_cyclase/PrenylTrfase"/>
</dbReference>
<feature type="domain" description="Squalene cyclase C-terminal" evidence="5">
    <location>
        <begin position="322"/>
        <end position="659"/>
    </location>
</feature>
<organism evidence="7">
    <name type="scientific">Prasinoderma coloniale</name>
    <dbReference type="NCBI Taxonomy" id="156133"/>
    <lineage>
        <taxon>Eukaryota</taxon>
        <taxon>Viridiplantae</taxon>
        <taxon>Prasinodermophyta</taxon>
        <taxon>Prasinodermophyceae</taxon>
        <taxon>Prasinodermales</taxon>
        <taxon>Prasinodermaceae</taxon>
        <taxon>Prasinoderma</taxon>
    </lineage>
</organism>
<comment type="similarity">
    <text evidence="1 4">Belongs to the terpene cyclase/mutase family.</text>
</comment>
<dbReference type="NCBIfam" id="TIGR01787">
    <property type="entry name" value="squalene_cyclas"/>
    <property type="match status" value="1"/>
</dbReference>
<feature type="domain" description="Squalene cyclase N-terminal" evidence="6">
    <location>
        <begin position="8"/>
        <end position="201"/>
    </location>
</feature>
<evidence type="ECO:0000256" key="1">
    <source>
        <dbReference type="ARBA" id="ARBA00009755"/>
    </source>
</evidence>
<dbReference type="PROSITE" id="PS01074">
    <property type="entry name" value="TERPENE_SYNTHASES"/>
    <property type="match status" value="1"/>
</dbReference>
<evidence type="ECO:0000256" key="4">
    <source>
        <dbReference type="RuleBase" id="RU362003"/>
    </source>
</evidence>
<proteinExistence type="inferred from homology"/>
<dbReference type="GO" id="GO:0005811">
    <property type="term" value="C:lipid droplet"/>
    <property type="evidence" value="ECO:0007669"/>
    <property type="project" value="InterPro"/>
</dbReference>
<dbReference type="Pfam" id="PF13243">
    <property type="entry name" value="SQHop_cyclase_C"/>
    <property type="match status" value="1"/>
</dbReference>
<dbReference type="FunFam" id="1.50.10.20:FF:000011">
    <property type="entry name" value="Terpene cyclase/mutase family member"/>
    <property type="match status" value="1"/>
</dbReference>
<evidence type="ECO:0000256" key="3">
    <source>
        <dbReference type="ARBA" id="ARBA00023235"/>
    </source>
</evidence>
<dbReference type="Gene3D" id="1.50.10.20">
    <property type="match status" value="2"/>
</dbReference>
<sequence>MRSIEHGAAFFGTLQDEDGHWPGDYGGPMFLLPGLVITCHAVGCMDEVLPATHRAEMLRYLRNHQNEDGGYGLHIEGHSTMFGTVLSYVSMRLLGAPRSDDACRAALEWIGARECGVVGTPSWGKFWLALLGVYEWEGLNPMPPEMWCLPYTLNPMHPGRFWCHCRMVYLPMSYVYGKRFVAPRSEVTDQLKEELYASLGGYGAVDWDAARSACASEDLYYPHPFVQDLVWWALHRSEPLLLPGGCLHWMRKRALAEAMKHVHYEDENTRYIDIGPVNKVINMLCCYIEDPNSLAFRRHKARVPDYLWVAEDGMKMQGYNGSQLWDTSFAVQALAAAGPECLDNFAPYLRAAHDYIDRSQVRVEAFGELGDWYRHKSKGAWPFSTQDHGWPISDCSSEGLKAALTLAKLPSELVGESISPARLAECVDIILSYQNGTGGFATYENTRSYPWVEFFNPAETFGDIMIDYDYVECSSACMTALAAFREQHPGVRRAEIDRAIARGKDFLLSIQRPDGSWYGSWGVCFTYAGWFGIKGLLAAGETYESCAAIRKATDFLLSKELPEGGWGESYLSCQDKVYSSLDYAHIVNTAWVMLALIACGQMKRDAAPMHRAAKVLMGLQLPSGDWPQQSIMGVFNRNCMITYAQYRNIFPLWALGEYMTALKEAA</sequence>
<dbReference type="EMBL" id="HBDZ01002184">
    <property type="protein sequence ID" value="CAD8230864.1"/>
    <property type="molecule type" value="Transcribed_RNA"/>
</dbReference>
<dbReference type="PANTHER" id="PTHR11764">
    <property type="entry name" value="TERPENE CYCLASE/MUTASE FAMILY MEMBER"/>
    <property type="match status" value="1"/>
</dbReference>
<dbReference type="AlphaFoldDB" id="A0A7R9TBE8"/>
<dbReference type="PANTHER" id="PTHR11764:SF20">
    <property type="entry name" value="LANOSTEROL SYNTHASE"/>
    <property type="match status" value="1"/>
</dbReference>
<protein>
    <recommendedName>
        <fullName evidence="4">Terpene cyclase/mutase family member</fullName>
        <ecNumber evidence="4">5.4.99.-</ecNumber>
    </recommendedName>
</protein>
<dbReference type="SUPFAM" id="SSF48239">
    <property type="entry name" value="Terpenoid cyclases/Protein prenyltransferases"/>
    <property type="match status" value="2"/>
</dbReference>
<dbReference type="EC" id="5.4.99.-" evidence="4"/>
<evidence type="ECO:0000259" key="6">
    <source>
        <dbReference type="Pfam" id="PF13249"/>
    </source>
</evidence>
<dbReference type="GO" id="GO:0016866">
    <property type="term" value="F:intramolecular transferase activity"/>
    <property type="evidence" value="ECO:0007669"/>
    <property type="project" value="InterPro"/>
</dbReference>
<dbReference type="InterPro" id="IPR002365">
    <property type="entry name" value="Terpene_synthase_CS"/>
</dbReference>
<name>A0A7R9TBE8_9VIRI</name>
<dbReference type="SFLD" id="SFLDG01016">
    <property type="entry name" value="Prenyltransferase_Like_2"/>
    <property type="match status" value="1"/>
</dbReference>
<keyword evidence="3 4" id="KW-0413">Isomerase</keyword>
<dbReference type="CDD" id="cd02892">
    <property type="entry name" value="SQCY_1"/>
    <property type="match status" value="1"/>
</dbReference>
<dbReference type="GO" id="GO:0016104">
    <property type="term" value="P:triterpenoid biosynthetic process"/>
    <property type="evidence" value="ECO:0007669"/>
    <property type="project" value="InterPro"/>
</dbReference>
<keyword evidence="2" id="KW-0677">Repeat</keyword>
<gene>
    <name evidence="7" type="ORF">PCOL08062_LOCUS1729</name>
</gene>
<evidence type="ECO:0000256" key="2">
    <source>
        <dbReference type="ARBA" id="ARBA00022737"/>
    </source>
</evidence>
<evidence type="ECO:0000259" key="5">
    <source>
        <dbReference type="Pfam" id="PF13243"/>
    </source>
</evidence>
<dbReference type="Pfam" id="PF13249">
    <property type="entry name" value="SQHop_cyclase_N"/>
    <property type="match status" value="1"/>
</dbReference>
<dbReference type="InterPro" id="IPR032696">
    <property type="entry name" value="SQ_cyclase_C"/>
</dbReference>
<dbReference type="InterPro" id="IPR018333">
    <property type="entry name" value="Squalene_cyclase"/>
</dbReference>
<reference evidence="7" key="1">
    <citation type="submission" date="2021-01" db="EMBL/GenBank/DDBJ databases">
        <authorList>
            <person name="Corre E."/>
            <person name="Pelletier E."/>
            <person name="Niang G."/>
            <person name="Scheremetjew M."/>
            <person name="Finn R."/>
            <person name="Kale V."/>
            <person name="Holt S."/>
            <person name="Cochrane G."/>
            <person name="Meng A."/>
            <person name="Brown T."/>
            <person name="Cohen L."/>
        </authorList>
    </citation>
    <scope>NUCLEOTIDE SEQUENCE</scope>
    <source>
        <strain evidence="7">CCMP1413</strain>
    </source>
</reference>
<accession>A0A7R9TBE8</accession>